<dbReference type="GO" id="GO:0004114">
    <property type="term" value="F:3',5'-cyclic-nucleotide phosphodiesterase activity"/>
    <property type="evidence" value="ECO:0007669"/>
    <property type="project" value="InterPro"/>
</dbReference>
<accession>A0A8S4QML1</accession>
<dbReference type="InterPro" id="IPR002073">
    <property type="entry name" value="PDEase_catalytic_dom"/>
</dbReference>
<dbReference type="OrthoDB" id="189220at2759"/>
<organism evidence="2 3">
    <name type="scientific">Pararge aegeria aegeria</name>
    <dbReference type="NCBI Taxonomy" id="348720"/>
    <lineage>
        <taxon>Eukaryota</taxon>
        <taxon>Metazoa</taxon>
        <taxon>Ecdysozoa</taxon>
        <taxon>Arthropoda</taxon>
        <taxon>Hexapoda</taxon>
        <taxon>Insecta</taxon>
        <taxon>Pterygota</taxon>
        <taxon>Neoptera</taxon>
        <taxon>Endopterygota</taxon>
        <taxon>Lepidoptera</taxon>
        <taxon>Glossata</taxon>
        <taxon>Ditrysia</taxon>
        <taxon>Papilionoidea</taxon>
        <taxon>Nymphalidae</taxon>
        <taxon>Satyrinae</taxon>
        <taxon>Satyrini</taxon>
        <taxon>Parargina</taxon>
        <taxon>Pararge</taxon>
    </lineage>
</organism>
<evidence type="ECO:0000313" key="2">
    <source>
        <dbReference type="EMBL" id="CAH2211326.1"/>
    </source>
</evidence>
<evidence type="ECO:0000313" key="3">
    <source>
        <dbReference type="Proteomes" id="UP000838756"/>
    </source>
</evidence>
<reference evidence="2" key="1">
    <citation type="submission" date="2022-03" db="EMBL/GenBank/DDBJ databases">
        <authorList>
            <person name="Lindestad O."/>
        </authorList>
    </citation>
    <scope>NUCLEOTIDE SEQUENCE</scope>
</reference>
<dbReference type="AlphaFoldDB" id="A0A8S4QML1"/>
<feature type="non-terminal residue" evidence="2">
    <location>
        <position position="1"/>
    </location>
</feature>
<feature type="domain" description="PDEase" evidence="1">
    <location>
        <begin position="1"/>
        <end position="43"/>
    </location>
</feature>
<name>A0A8S4QML1_9NEOP</name>
<keyword evidence="3" id="KW-1185">Reference proteome</keyword>
<dbReference type="EMBL" id="CAKXAJ010009920">
    <property type="protein sequence ID" value="CAH2211326.1"/>
    <property type="molecule type" value="Genomic_DNA"/>
</dbReference>
<dbReference type="Proteomes" id="UP000838756">
    <property type="component" value="Unassembled WGS sequence"/>
</dbReference>
<dbReference type="GO" id="GO:0007165">
    <property type="term" value="P:signal transduction"/>
    <property type="evidence" value="ECO:0007669"/>
    <property type="project" value="InterPro"/>
</dbReference>
<protein>
    <submittedName>
        <fullName evidence="2">Jg23195 protein</fullName>
    </submittedName>
</protein>
<evidence type="ECO:0000259" key="1">
    <source>
        <dbReference type="PROSITE" id="PS51845"/>
    </source>
</evidence>
<comment type="caution">
    <text evidence="2">The sequence shown here is derived from an EMBL/GenBank/DDBJ whole genome shotgun (WGS) entry which is preliminary data.</text>
</comment>
<dbReference type="PROSITE" id="PS51845">
    <property type="entry name" value="PDEASE_I_2"/>
    <property type="match status" value="1"/>
</dbReference>
<gene>
    <name evidence="2" type="primary">jg23195</name>
    <name evidence="2" type="ORF">PAEG_LOCUS3156</name>
</gene>
<sequence>FFKYIVSPLMVQWNRFLQNDLSRQMLENLAYNTKKWEAMLDQELTQNKKIEISHKDDFNVYTKLWTSDEHATTSKGLSELNKCPLYSAKPTGLKKKLCRLSGSVTCQDFRFWHRDQPSSSDSGSKADEEDIMEDDEKQKLLTYEEPLPDTSVESDPTPVHEAVGTQLYKNILQLNTGVQMGRRKSMPTESIHYSPMEIKLREVTASIPLLLLRTLTGKETCSRRRGSAPAPLAQSEFKGVVSSGGLRHSVNGSPRKQSPLVACHLWISSRSQHAPRRGSLPAELLFCHCQSLNANHVY</sequence>
<proteinExistence type="predicted"/>